<dbReference type="GO" id="GO:0005634">
    <property type="term" value="C:nucleus"/>
    <property type="evidence" value="ECO:0007669"/>
    <property type="project" value="UniProtKB-SubCell"/>
</dbReference>
<dbReference type="CDD" id="cd20404">
    <property type="entry name" value="Tudor_Agenet_AtEML-like"/>
    <property type="match status" value="1"/>
</dbReference>
<keyword evidence="10" id="KW-1185">Reference proteome</keyword>
<feature type="region of interest" description="Disordered" evidence="7">
    <location>
        <begin position="320"/>
        <end position="355"/>
    </location>
</feature>
<evidence type="ECO:0000259" key="8">
    <source>
        <dbReference type="SMART" id="SM00333"/>
    </source>
</evidence>
<dbReference type="EMBL" id="OZ034818">
    <property type="protein sequence ID" value="CAL1388228.1"/>
    <property type="molecule type" value="Genomic_DNA"/>
</dbReference>
<comment type="subcellular location">
    <subcellularLocation>
        <location evidence="1 6">Nucleus</location>
    </subcellularLocation>
</comment>
<feature type="compositionally biased region" description="Low complexity" evidence="7">
    <location>
        <begin position="342"/>
        <end position="355"/>
    </location>
</feature>
<keyword evidence="5 6" id="KW-0539">Nucleus</keyword>
<keyword evidence="3 6" id="KW-0805">Transcription regulation</keyword>
<feature type="compositionally biased region" description="Basic residues" evidence="7">
    <location>
        <begin position="250"/>
        <end position="259"/>
    </location>
</feature>
<feature type="compositionally biased region" description="Basic and acidic residues" evidence="7">
    <location>
        <begin position="472"/>
        <end position="481"/>
    </location>
</feature>
<feature type="region of interest" description="Disordered" evidence="7">
    <location>
        <begin position="154"/>
        <end position="300"/>
    </location>
</feature>
<comment type="similarity">
    <text evidence="2 6">Belongs to the enhancer of polycomb family.</text>
</comment>
<dbReference type="PANTHER" id="PTHR14898">
    <property type="entry name" value="ENHANCER OF POLYCOMB"/>
    <property type="match status" value="1"/>
</dbReference>
<feature type="compositionally biased region" description="Basic residues" evidence="7">
    <location>
        <begin position="455"/>
        <end position="466"/>
    </location>
</feature>
<dbReference type="InterPro" id="IPR002999">
    <property type="entry name" value="Tudor"/>
</dbReference>
<feature type="region of interest" description="Disordered" evidence="7">
    <location>
        <begin position="1"/>
        <end position="77"/>
    </location>
</feature>
<evidence type="ECO:0000256" key="6">
    <source>
        <dbReference type="RuleBase" id="RU361124"/>
    </source>
</evidence>
<dbReference type="SMART" id="SM00333">
    <property type="entry name" value="TUDOR"/>
    <property type="match status" value="1"/>
</dbReference>
<evidence type="ECO:0000313" key="9">
    <source>
        <dbReference type="EMBL" id="CAL1388228.1"/>
    </source>
</evidence>
<reference evidence="9 10" key="1">
    <citation type="submission" date="2024-04" db="EMBL/GenBank/DDBJ databases">
        <authorList>
            <person name="Fracassetti M."/>
        </authorList>
    </citation>
    <scope>NUCLEOTIDE SEQUENCE [LARGE SCALE GENOMIC DNA]</scope>
</reference>
<protein>
    <recommendedName>
        <fullName evidence="6">Enhancer of polycomb-like protein</fullName>
    </recommendedName>
</protein>
<accession>A0AAV2ER83</accession>
<dbReference type="Proteomes" id="UP001497516">
    <property type="component" value="Chromosome 5"/>
</dbReference>
<feature type="compositionally biased region" description="Basic and acidic residues" evidence="7">
    <location>
        <begin position="154"/>
        <end position="163"/>
    </location>
</feature>
<sequence length="1690" mass="191003">MEHRAGDCNGEEIPKKTRSLDLKSLYETEGSKEAPGKNLKRKGGVEDDDGDVKRNSKRKKSRKAVSINRLKTVTGNGSKSLEEVYNGSLTSVSFDSTSRDSKLCLSQKSNDSVGLNGVSLALEDDVVKVPRRKRGIVRRRKVENGGAVLKLEDKNEKLGDVEVGKGTPDQDNVNPVDNGKHFESSKLKRKKRPEDFKENRTSESNSVRDVKEEDGQDELSIVKNGESSAKITLAGHSAENAQDHPSNGSLRKRSRKRKNKVSDVRSPSKEAEPSGERSVKIVDKVGREDEEENLEENAARMLSSRFDPSFTGYLSKKKLSSLPPTNSLNHQLSSGKKFVPRGDSYASGSDSASGDGAVRVLRPRKLFKEKGSVRKRRHFYEIFSGELDAHWVLNKRIKVFWPLDESWYYGLVSEYDKERKLHHVKYDDRDEEWINLQNERFKLLLFPYEAPGRNHRRRSVSRRKRSIVSESKLNHSKDSKKKMTVEVDSLVGNHMDSEPIISWLARSSRRVKSPPVCVPEKENESCEHPGCGLSLTRNTMDGCDCKDGRSLNVGTARTTSSSTLPDEPTTSRGVFHATVSPLSNDDKKLPVVYYRRRYRKKKVLLCHDSKVNRMSIGAPGPDTCGTSLYSEVAFDKLLPVDSLWSIGSTGILKLNFSMILSRNFTFKLSCPVPSFQSCSFSKLSIYLCHAILVLKFGKLMTILPRVQLEMLIVDNLVGLRFLLFEGCLKQAVAFVFVVLDIFGQPDEPGKSIHLELPVTSIRFKFSCANFVGKQLAFLFHKFSELENSRWIHLNRKINKYCILTQQLPLSQCTDNNIKDLQNGTNRLLASALIGTGMVKGFSRRSSQRISFMNVSGEPIRGKTIHSFDPDRNQRSPMSLSFTAAPTYFLDLHRRLLIEHTLTHISFQDHGSGGDPQTSGRLLVEDQSCVVKCPSTTPKSNSRNILKAVSRDKGSDKVSIAHLRDKVNSSLDPKCSTTVRTSSDIEKPVNMSNDGSYELPLQPLDSVQHKILCRTSAGDEAKFHTEFPSPSLRNGITVEIPSDKIDKHVDGDSHVQQSCGDLSWNLNSGIIPSPNPTARRSTWHRNRSSSASFGGFAHGWSEGKADFLQGNFGNGPKKPRTQVNYAMPFGGFDLSSRGKGHQHKMHPHKRFRTSNERRSSDASRVPEKNLDSLSCNVNLLLTVSDKGWRESGVQVVLELFDHSEWRLAVKLSGTTKYSYKPHQFLQPGSTNRFTHAMMWKGGKEWILEFPDRSQWALFKEMHEEGYDRNVRVALVKNIPIPGVRLIEENEGYVSEAPFLRTSKYFCQEETDVQMALNPSRVLYEIDSDDEHWISENDSVLKVQSGSTLEISEDIFEKIMDTCEKATYSRQCDRLTAEEVNDLMVGIVSLEVIKMVFQYWHQKRSRKGMPLIRHLQPPRWERYQQEVREWEQAKAKSVPLNGCSKKVAQNEKPPMFAFCLKPRGLDLRNRGSKHRSHKKLSVSGQSNTFSVYHDGFHAYGRRMNGFASGDERVLHLGQNYDFMDDSPLPQRSPRFFSPREADAGSLGYFYPNPHRCHHLHKKFQRSKSKKVAGTSTLSPMGRPMIPSFNQRMFVKRNNGLHQWPNQRQPDRHLDWSLQHDPYQLEGSDLEESQTRDASGAAQHALKVAKFKREKAQRLLCRADLAIHKAVVALMTAEAIKAASSEDANDDDM</sequence>
<feature type="compositionally biased region" description="Basic residues" evidence="7">
    <location>
        <begin position="1137"/>
        <end position="1151"/>
    </location>
</feature>
<feature type="compositionally biased region" description="Basic and acidic residues" evidence="7">
    <location>
        <begin position="1"/>
        <end position="35"/>
    </location>
</feature>
<evidence type="ECO:0000256" key="2">
    <source>
        <dbReference type="ARBA" id="ARBA00008035"/>
    </source>
</evidence>
<keyword evidence="4 6" id="KW-0804">Transcription</keyword>
<dbReference type="GO" id="GO:0035267">
    <property type="term" value="C:NuA4 histone acetyltransferase complex"/>
    <property type="evidence" value="ECO:0007669"/>
    <property type="project" value="InterPro"/>
</dbReference>
<feature type="compositionally biased region" description="Basic and acidic residues" evidence="7">
    <location>
        <begin position="178"/>
        <end position="213"/>
    </location>
</feature>
<feature type="compositionally biased region" description="Polar residues" evidence="7">
    <location>
        <begin position="322"/>
        <end position="334"/>
    </location>
</feature>
<name>A0AAV2ER83_9ROSI</name>
<proteinExistence type="inferred from homology"/>
<organism evidence="9 10">
    <name type="scientific">Linum trigynum</name>
    <dbReference type="NCBI Taxonomy" id="586398"/>
    <lineage>
        <taxon>Eukaryota</taxon>
        <taxon>Viridiplantae</taxon>
        <taxon>Streptophyta</taxon>
        <taxon>Embryophyta</taxon>
        <taxon>Tracheophyta</taxon>
        <taxon>Spermatophyta</taxon>
        <taxon>Magnoliopsida</taxon>
        <taxon>eudicotyledons</taxon>
        <taxon>Gunneridae</taxon>
        <taxon>Pentapetalae</taxon>
        <taxon>rosids</taxon>
        <taxon>fabids</taxon>
        <taxon>Malpighiales</taxon>
        <taxon>Linaceae</taxon>
        <taxon>Linum</taxon>
    </lineage>
</organism>
<dbReference type="GO" id="GO:0006357">
    <property type="term" value="P:regulation of transcription by RNA polymerase II"/>
    <property type="evidence" value="ECO:0007669"/>
    <property type="project" value="InterPro"/>
</dbReference>
<feature type="region of interest" description="Disordered" evidence="7">
    <location>
        <begin position="455"/>
        <end position="481"/>
    </location>
</feature>
<gene>
    <name evidence="9" type="ORF">LTRI10_LOCUS29168</name>
</gene>
<evidence type="ECO:0000256" key="1">
    <source>
        <dbReference type="ARBA" id="ARBA00004123"/>
    </source>
</evidence>
<evidence type="ECO:0000256" key="3">
    <source>
        <dbReference type="ARBA" id="ARBA00023015"/>
    </source>
</evidence>
<feature type="region of interest" description="Disordered" evidence="7">
    <location>
        <begin position="1136"/>
        <end position="1166"/>
    </location>
</feature>
<evidence type="ECO:0000256" key="4">
    <source>
        <dbReference type="ARBA" id="ARBA00023163"/>
    </source>
</evidence>
<dbReference type="InterPro" id="IPR019542">
    <property type="entry name" value="Enhancer_polycomb-like_N"/>
</dbReference>
<evidence type="ECO:0000256" key="7">
    <source>
        <dbReference type="SAM" id="MobiDB-lite"/>
    </source>
</evidence>
<evidence type="ECO:0000313" key="10">
    <source>
        <dbReference type="Proteomes" id="UP001497516"/>
    </source>
</evidence>
<feature type="compositionally biased region" description="Basic and acidic residues" evidence="7">
    <location>
        <begin position="260"/>
        <end position="287"/>
    </location>
</feature>
<dbReference type="InterPro" id="IPR024943">
    <property type="entry name" value="Enhancer_polycomb"/>
</dbReference>
<evidence type="ECO:0000256" key="5">
    <source>
        <dbReference type="ARBA" id="ARBA00023242"/>
    </source>
</evidence>
<dbReference type="Pfam" id="PF10513">
    <property type="entry name" value="EPL1"/>
    <property type="match status" value="1"/>
</dbReference>
<feature type="domain" description="Tudor" evidence="8">
    <location>
        <begin position="389"/>
        <end position="447"/>
    </location>
</feature>
<dbReference type="Gene3D" id="2.30.30.140">
    <property type="match status" value="1"/>
</dbReference>
<feature type="compositionally biased region" description="Basic and acidic residues" evidence="7">
    <location>
        <begin position="1152"/>
        <end position="1166"/>
    </location>
</feature>